<dbReference type="GO" id="GO:0090263">
    <property type="term" value="P:positive regulation of canonical Wnt signaling pathway"/>
    <property type="evidence" value="ECO:0007669"/>
    <property type="project" value="TreeGrafter"/>
</dbReference>
<dbReference type="GO" id="GO:0005737">
    <property type="term" value="C:cytoplasm"/>
    <property type="evidence" value="ECO:0007669"/>
    <property type="project" value="UniProtKB-SubCell"/>
</dbReference>
<evidence type="ECO:0000256" key="11">
    <source>
        <dbReference type="ARBA" id="ARBA00022786"/>
    </source>
</evidence>
<evidence type="ECO:0000256" key="6">
    <source>
        <dbReference type="ARBA" id="ARBA00022490"/>
    </source>
</evidence>
<dbReference type="GO" id="GO:0043130">
    <property type="term" value="F:ubiquitin binding"/>
    <property type="evidence" value="ECO:0007669"/>
    <property type="project" value="InterPro"/>
</dbReference>
<keyword evidence="12" id="KW-0862">Zinc</keyword>
<feature type="compositionally biased region" description="Gly residues" evidence="17">
    <location>
        <begin position="2482"/>
        <end position="2502"/>
    </location>
</feature>
<evidence type="ECO:0000259" key="21">
    <source>
        <dbReference type="PROSITE" id="PS51309"/>
    </source>
</evidence>
<sequence length="2940" mass="319911">MSSLQFVVHPIPGTEDQLNDRLKEVADRLNRFGPVSPPQALSVIKSGVKKIAIGPNHFALLLEDGKVCRVAFSIISDRLDLTKNDSNKKYGNRGDPVCLSTMKSIFGNSSKGGGGGGGGRQVTRTRARIVRSSTSNLTRGRGPSGTGVIMGGNSSGGGSRSVISAPYVPEELVSQAQVVLQGKSRNLIIRELQRTNLDVNLAVNNLLSRDDEEGEEGEEGADSYVPEDLISLLDGGFHPDHSVIIDADAMFSEDMFGYSSMRLRNSSLRRGTTERERGGSEGTSGSGGGSGTGGNSERNSDRDRDRRGADTGERDSFSRWRDRQYFGPRRWLETALRDTNWEKDGDNKKKEVSGGNPLWMSDDVEFWPDKDGVGAPRFTNIAALHSELIAVSSTGQLHQWKWSEAEAYKCNENGIYHPKTSVLGLVNERVVLISACSIRCTVATESGKVATWMDEQLAHAAAKLEHPATTFTEFTLDRITSLHTCTLYTLARLESGALYWWGVLPFNQRKMQWEKHRAKSSKARPYVSTSQIVAGTQVCMKKSPMYQPGAIGFTVVGGVPKVGQLQNAAWDFIDVCTFKLIPPTSVNTPNTDNKSRSDSSSSGSNKCSKTSSTSQPKSSSQKENADRIDMPPPPSPASSTCSDTGSTSHKRPKRVTVKEDEKKDEMVWPLRDVVFVEDVKSLPVGKVLKVDGAFALVKFPPSSSKDCKDSSSSDDSLSFLQDCRLIRRDDLQVVKTNTSSRAPDCFQRTPRRINIGENMGQILAVTVDGLGLHAVVKNNSRISYMLFNLTTGRIEQDSPFPSDTDSFMGIEPSNISLTSTGEMYDSVLLLRDGNSTLCPLAKDSVDSIRDCQWLDLPPLKCIAAAAHALPVSNSSLKTQAAVIILAIQEQALMPSILRCDLETVKHILLSLEHDSRGEETLHAILAERCDGNRNIFHACVSMCTPTTNKDSEAELPATVTSSTTSESNNVISWTSRSVSLREMMRRATAAVSRNNCETVAESGSAQDDGAAVLGWPPDPFMEQTSGDEDSIMTGLAGRDTNSASSGTGGGITTNQQPSSTSTPLKAPPLPQLPDPAERRVNALMALRLLCESPALQPHLPTLLMAKDGQGQTPFMLAVACRAYQAGLVLFETILSLVSKVPTCTTPPTPPPPPPPSTASSGPTTEERLKSVLSAWFSKTNNAEVILSHTEETEIIDKEGLEAMVFPRGSNPDLSPLHIICCNDTCSFTWTGAEHINQDIFECRTCGLTGSLCCCTECARVCHRGHDCKLKRTSPTAYCDCWEKCKCRALVQGNQSARFNLLSCLIVHTDLVTKHNSRGESILLFLVQTVGRQMVEQRQYRAPRSRSASATSRKTPSSDPEPDMPEHDLEPPRFSRRAFERLLSDWPAVKGMIMTGTKEERDWKQPLYEEQAYLNAQNGSALLDKFTHCLLVKCGTEMVDSVVATLSRELQNAAVPGRVEEASIVARRFVRSVARIFVIFSVEMAPNVNRRRALSGVSAPLMKCKRVFQSLLKISVEELCETADSLIAPVRLGVSRPTPPFTLSTSTIEVINGSEELFSVEPLAPPSSTSTNSGRRGQKSNRTGEDNQGSSGSRSGSIVPRSLVSLIDIEEEMVESLVALANDGEGSEGEGEREVEREGAEREVEREGAESESEDLLVETESDSDQSNQETVQHVPSNTPPAAVLGEDESGDSSQQEETDGESEGLDHEEMVLGDEQLERRSGQSGQGQRSNLAPQSMQWAIRSRDTGSRSSGGFRVASGNSLVFIDPTSLRRSTNTSSASNNNHDGVTMTTTAACLARSFAIVLRQIADLLGSLHNVSAPQQQPVPITYQDCIHLQNYVERQLKPTWDWLLTVMDSTESQLRFGASLTTASDPAHPHHPLYHGSGSSSSNSGNGSGGSGSGTGSGSNGGTTSGSASRSATQSSHRPGGSSSAPTPRIVGFATNTDSSRPSRDRDGSNEGQSARRELLMYCLSLMRCHNSEHADSLPVLDVSSLRHIAYVFDALIYLLRAGTDQNPVLEETLLPQHWTQPDENENDEAEEDLPPTPVAMDTAESVSVEEVEPLGTAGKGRRHPFFQRSDSTLWLGCSPPDPFEMPMAKALPLADQPHLLQPNATRDQLFGIPKQPVNINEHQGFSSTTQLGTLPTRLGLSLRSENCNRLEIGQGNKVRSMETDHQECSRQETTSMDMDVDVSVPNPGPPSPQQNSSIILSVQNNWNQPTQQSTRPLVIVRAVRSSNTTEDGPQSPVTAPIEPSVSTAHHNIENTSEITTQQPLPRIGGWVSADVLLGRWRMALDLFGRVFMEDVGLEPGSVVSELGGFPVKEAKFRRDMERIRNLQNRDLTLSKVERDRTQLLFQTLKELNNVYNSHQRRAGAQPPLAVNRVKVTFKEEPGEGSGVARSFYTAIAEALLANEKLPNLEGAQVGSRSQYNVLSRLGTRDRDSRARRIMTRSSSSRCRSPRTLSFEARSFTPSSQLLANTTSSSSGGGGSSGGGSTGGGNSGGSGSSSSNQEAGQSLNEHLSYHQITLGERLYPKVHSMRPSFAAKITGMLLELSPAQLLMLLASEDALRAKVEEAMQILLARGHQLGNHTLIEMDLLSTSSGKGSSSGSGTTSGNSGGSSSNPSDMPAGGETSDSVDDTAIEDNAPLFYAPGKRGFYSPRQGRASFERLNAFRNTGRLMGLCLLQNELLPLLLNRHVLKFILGRQIRFHDLAFFDPVMYESLRQLVIDAETKQGNSLFSALDLTFSIELSSEEGGGSIELVPGGRDLEVTSANVYDYVRKYAEYRMYKSQQKALEAIRQGVFDVLPAGSLDGLTAEDLRLLLNGVGDINVSVLISYTSFNDESGESSERLLKFKRWLWAIVEKMTHMERMDLVYFWTGSPALPASEDGFQPMPSVTIRPADDTHLPTANTCISRLYIPLYSSRAVLRHKLLLAIKTKNFGFV</sequence>
<feature type="region of interest" description="Disordered" evidence="17">
    <location>
        <begin position="266"/>
        <end position="315"/>
    </location>
</feature>
<dbReference type="GO" id="GO:0005634">
    <property type="term" value="C:nucleus"/>
    <property type="evidence" value="ECO:0007669"/>
    <property type="project" value="UniProtKB-SubCell"/>
</dbReference>
<comment type="subcellular location">
    <subcellularLocation>
        <location evidence="3">Cytoplasm</location>
    </subcellularLocation>
    <subcellularLocation>
        <location evidence="2">Nucleus</location>
    </subcellularLocation>
</comment>
<dbReference type="CDD" id="cd19675">
    <property type="entry name" value="UBR-box_UBR5"/>
    <property type="match status" value="1"/>
</dbReference>
<dbReference type="PROSITE" id="PS50237">
    <property type="entry name" value="HECT"/>
    <property type="match status" value="1"/>
</dbReference>
<feature type="region of interest" description="Disordered" evidence="17">
    <location>
        <begin position="1018"/>
        <end position="1075"/>
    </location>
</feature>
<dbReference type="GO" id="GO:0000209">
    <property type="term" value="P:protein polyubiquitination"/>
    <property type="evidence" value="ECO:0007669"/>
    <property type="project" value="TreeGrafter"/>
</dbReference>
<feature type="active site" description="Glycyl thioester intermediate" evidence="15">
    <location>
        <position position="2909"/>
    </location>
</feature>
<evidence type="ECO:0000256" key="8">
    <source>
        <dbReference type="ARBA" id="ARBA00022679"/>
    </source>
</evidence>
<dbReference type="CDD" id="cd14423">
    <property type="entry name" value="CUE_UBR5"/>
    <property type="match status" value="1"/>
</dbReference>
<dbReference type="PROSITE" id="PS51309">
    <property type="entry name" value="PABC"/>
    <property type="match status" value="1"/>
</dbReference>
<accession>A0AAW1DTG4</accession>
<feature type="region of interest" description="Disordered" evidence="17">
    <location>
        <begin position="2432"/>
        <end position="2513"/>
    </location>
</feature>
<dbReference type="InterPro" id="IPR036053">
    <property type="entry name" value="PABP-dom"/>
</dbReference>
<dbReference type="SMART" id="SM00517">
    <property type="entry name" value="PolyA"/>
    <property type="match status" value="1"/>
</dbReference>
<evidence type="ECO:0000259" key="19">
    <source>
        <dbReference type="PROSITE" id="PS50237"/>
    </source>
</evidence>
<evidence type="ECO:0000256" key="9">
    <source>
        <dbReference type="ARBA" id="ARBA00022723"/>
    </source>
</evidence>
<evidence type="ECO:0000259" key="20">
    <source>
        <dbReference type="PROSITE" id="PS51157"/>
    </source>
</evidence>
<comment type="caution">
    <text evidence="22">The sequence shown here is derived from an EMBL/GenBank/DDBJ whole genome shotgun (WGS) entry which is preliminary data.</text>
</comment>
<evidence type="ECO:0000256" key="2">
    <source>
        <dbReference type="ARBA" id="ARBA00004123"/>
    </source>
</evidence>
<feature type="region of interest" description="Disordered" evidence="17">
    <location>
        <begin position="1142"/>
        <end position="1164"/>
    </location>
</feature>
<evidence type="ECO:0000256" key="5">
    <source>
        <dbReference type="ARBA" id="ARBA00012485"/>
    </source>
</evidence>
<dbReference type="GO" id="GO:0003723">
    <property type="term" value="F:RNA binding"/>
    <property type="evidence" value="ECO:0007669"/>
    <property type="project" value="InterPro"/>
</dbReference>
<comment type="similarity">
    <text evidence="14">Belongs to the UBR5 family.</text>
</comment>
<dbReference type="Gene3D" id="3.30.2410.10">
    <property type="entry name" value="Hect, E3 ligase catalytic domain"/>
    <property type="match status" value="1"/>
</dbReference>
<feature type="compositionally biased region" description="Polar residues" evidence="17">
    <location>
        <begin position="1664"/>
        <end position="1676"/>
    </location>
</feature>
<feature type="region of interest" description="Disordered" evidence="17">
    <location>
        <begin position="1718"/>
        <end position="1737"/>
    </location>
</feature>
<feature type="domain" description="PABC" evidence="21">
    <location>
        <begin position="2505"/>
        <end position="2582"/>
    </location>
</feature>
<feature type="region of interest" description="Disordered" evidence="17">
    <location>
        <begin position="584"/>
        <end position="663"/>
    </location>
</feature>
<comment type="catalytic activity">
    <reaction evidence="1">
        <text>S-ubiquitinyl-[E2 ubiquitin-conjugating enzyme]-L-cysteine + [acceptor protein]-L-lysine = [E2 ubiquitin-conjugating enzyme]-L-cysteine + N(6)-ubiquitinyl-[acceptor protein]-L-lysine.</text>
        <dbReference type="EC" id="2.3.2.26"/>
    </reaction>
</comment>
<feature type="region of interest" description="Disordered" evidence="17">
    <location>
        <begin position="1868"/>
        <end position="1961"/>
    </location>
</feature>
<feature type="domain" description="HECT" evidence="19">
    <location>
        <begin position="2656"/>
        <end position="2940"/>
    </location>
</feature>
<feature type="compositionally biased region" description="Gly residues" evidence="17">
    <location>
        <begin position="110"/>
        <end position="120"/>
    </location>
</feature>
<feature type="compositionally biased region" description="Polar residues" evidence="17">
    <location>
        <begin position="1565"/>
        <end position="1574"/>
    </location>
</feature>
<proteinExistence type="inferred from homology"/>
<dbReference type="Gene3D" id="3.90.1750.10">
    <property type="entry name" value="Hect, E3 ligase catalytic domains"/>
    <property type="match status" value="2"/>
</dbReference>
<keyword evidence="9" id="KW-0479">Metal-binding</keyword>
<feature type="compositionally biased region" description="Basic and acidic residues" evidence="17">
    <location>
        <begin position="298"/>
        <end position="315"/>
    </location>
</feature>
<evidence type="ECO:0000256" key="7">
    <source>
        <dbReference type="ARBA" id="ARBA00022553"/>
    </source>
</evidence>
<gene>
    <name evidence="22" type="ORF">O3M35_001231</name>
</gene>
<feature type="region of interest" description="Disordered" evidence="17">
    <location>
        <begin position="1620"/>
        <end position="1707"/>
    </location>
</feature>
<dbReference type="InterPro" id="IPR024725">
    <property type="entry name" value="UBR5_UBA"/>
</dbReference>
<dbReference type="InterPro" id="IPR003126">
    <property type="entry name" value="Znf_UBR"/>
</dbReference>
<evidence type="ECO:0000259" key="18">
    <source>
        <dbReference type="PROSITE" id="PS50030"/>
    </source>
</evidence>
<feature type="zinc finger region" description="UBR-type" evidence="16">
    <location>
        <begin position="1223"/>
        <end position="1291"/>
    </location>
</feature>
<keyword evidence="6" id="KW-0963">Cytoplasm</keyword>
<feature type="compositionally biased region" description="Acidic residues" evidence="17">
    <location>
        <begin position="1685"/>
        <end position="1703"/>
    </location>
</feature>
<dbReference type="Gene3D" id="3.30.2160.10">
    <property type="entry name" value="Hect, E3 ligase catalytic domain"/>
    <property type="match status" value="1"/>
</dbReference>
<feature type="compositionally biased region" description="Acidic residues" evidence="17">
    <location>
        <begin position="2030"/>
        <end position="2041"/>
    </location>
</feature>
<feature type="compositionally biased region" description="Basic and acidic residues" evidence="17">
    <location>
        <begin position="1629"/>
        <end position="1648"/>
    </location>
</feature>
<reference evidence="22 23" key="1">
    <citation type="submission" date="2022-12" db="EMBL/GenBank/DDBJ databases">
        <title>Chromosome-level genome assembly of true bugs.</title>
        <authorList>
            <person name="Ma L."/>
            <person name="Li H."/>
        </authorList>
    </citation>
    <scope>NUCLEOTIDE SEQUENCE [LARGE SCALE GENOMIC DNA]</scope>
    <source>
        <strain evidence="22">Lab_2022b</strain>
    </source>
</reference>
<dbReference type="SMART" id="SM00119">
    <property type="entry name" value="HECTc"/>
    <property type="match status" value="1"/>
</dbReference>
<keyword evidence="10" id="KW-0863">Zinc-finger</keyword>
<feature type="compositionally biased region" description="Pro residues" evidence="17">
    <location>
        <begin position="1144"/>
        <end position="1156"/>
    </location>
</feature>
<evidence type="ECO:0000256" key="15">
    <source>
        <dbReference type="PROSITE-ProRule" id="PRU00104"/>
    </source>
</evidence>
<feature type="domain" description="UBA" evidence="18">
    <location>
        <begin position="167"/>
        <end position="209"/>
    </location>
</feature>
<evidence type="ECO:0000256" key="1">
    <source>
        <dbReference type="ARBA" id="ARBA00000885"/>
    </source>
</evidence>
<dbReference type="InterPro" id="IPR002004">
    <property type="entry name" value="PABP_HYD_C"/>
</dbReference>
<feature type="compositionally biased region" description="Acidic residues" evidence="17">
    <location>
        <begin position="1649"/>
        <end position="1663"/>
    </location>
</feature>
<feature type="region of interest" description="Disordered" evidence="17">
    <location>
        <begin position="1558"/>
        <end position="1597"/>
    </location>
</feature>
<feature type="compositionally biased region" description="Low complexity" evidence="17">
    <location>
        <begin position="1052"/>
        <end position="1063"/>
    </location>
</feature>
<evidence type="ECO:0000313" key="23">
    <source>
        <dbReference type="Proteomes" id="UP001461498"/>
    </source>
</evidence>
<dbReference type="InterPro" id="IPR047503">
    <property type="entry name" value="UBR-box_UBR5"/>
</dbReference>
<dbReference type="InterPro" id="IPR015940">
    <property type="entry name" value="UBA"/>
</dbReference>
<dbReference type="InterPro" id="IPR009091">
    <property type="entry name" value="RCC1/BLIP-II"/>
</dbReference>
<feature type="region of interest" description="Disordered" evidence="17">
    <location>
        <begin position="1336"/>
        <end position="1370"/>
    </location>
</feature>
<feature type="compositionally biased region" description="Gly residues" evidence="17">
    <location>
        <begin position="142"/>
        <end position="155"/>
    </location>
</feature>
<dbReference type="EC" id="2.3.2.26" evidence="5"/>
<dbReference type="PROSITE" id="PS51157">
    <property type="entry name" value="ZF_UBR"/>
    <property type="match status" value="1"/>
</dbReference>
<keyword evidence="13" id="KW-0539">Nucleus</keyword>
<dbReference type="Proteomes" id="UP001461498">
    <property type="component" value="Unassembled WGS sequence"/>
</dbReference>
<feature type="compositionally biased region" description="Polar residues" evidence="17">
    <location>
        <begin position="1585"/>
        <end position="1595"/>
    </location>
</feature>
<feature type="region of interest" description="Disordered" evidence="17">
    <location>
        <begin position="2596"/>
        <end position="2635"/>
    </location>
</feature>
<dbReference type="Gene3D" id="2.130.10.30">
    <property type="entry name" value="Regulator of chromosome condensation 1/beta-lactamase-inhibitor protein II"/>
    <property type="match status" value="1"/>
</dbReference>
<dbReference type="Gene3D" id="1.10.8.10">
    <property type="entry name" value="DNA helicase RuvA subunit, C-terminal domain"/>
    <property type="match status" value="1"/>
</dbReference>
<dbReference type="PANTHER" id="PTHR46276">
    <property type="entry name" value="E3 UBIQUITIN-PROTEIN LIGASE UBR5"/>
    <property type="match status" value="1"/>
</dbReference>
<feature type="region of interest" description="Disordered" evidence="17">
    <location>
        <begin position="2027"/>
        <end position="2046"/>
    </location>
</feature>
<feature type="compositionally biased region" description="Gly residues" evidence="17">
    <location>
        <begin position="1893"/>
        <end position="1911"/>
    </location>
</feature>
<dbReference type="Pfam" id="PF11547">
    <property type="entry name" value="E3_UbLigase_EDD"/>
    <property type="match status" value="1"/>
</dbReference>
<feature type="compositionally biased region" description="Low complexity" evidence="17">
    <location>
        <begin position="598"/>
        <end position="622"/>
    </location>
</feature>
<feature type="compositionally biased region" description="Low complexity" evidence="17">
    <location>
        <begin position="1344"/>
        <end position="1357"/>
    </location>
</feature>
<feature type="compositionally biased region" description="Low complexity" evidence="17">
    <location>
        <begin position="2596"/>
        <end position="2619"/>
    </location>
</feature>
<feature type="domain" description="UBR-type" evidence="20">
    <location>
        <begin position="1223"/>
        <end position="1291"/>
    </location>
</feature>
<dbReference type="SUPFAM" id="SSF56204">
    <property type="entry name" value="Hect, E3 ligase catalytic domain"/>
    <property type="match status" value="1"/>
</dbReference>
<feature type="region of interest" description="Disordered" evidence="17">
    <location>
        <begin position="109"/>
        <end position="128"/>
    </location>
</feature>
<evidence type="ECO:0000256" key="3">
    <source>
        <dbReference type="ARBA" id="ARBA00004496"/>
    </source>
</evidence>
<evidence type="ECO:0000256" key="14">
    <source>
        <dbReference type="ARBA" id="ARBA00061431"/>
    </source>
</evidence>
<evidence type="ECO:0000256" key="4">
    <source>
        <dbReference type="ARBA" id="ARBA00004906"/>
    </source>
</evidence>
<evidence type="ECO:0000313" key="22">
    <source>
        <dbReference type="EMBL" id="KAK9512922.1"/>
    </source>
</evidence>
<dbReference type="GO" id="GO:0034450">
    <property type="term" value="F:ubiquitin-ubiquitin ligase activity"/>
    <property type="evidence" value="ECO:0007669"/>
    <property type="project" value="TreeGrafter"/>
</dbReference>
<evidence type="ECO:0000256" key="12">
    <source>
        <dbReference type="ARBA" id="ARBA00022833"/>
    </source>
</evidence>
<dbReference type="Gene3D" id="1.10.1900.10">
    <property type="entry name" value="c-terminal domain of poly(a) binding protein"/>
    <property type="match status" value="1"/>
</dbReference>
<dbReference type="GO" id="GO:0008270">
    <property type="term" value="F:zinc ion binding"/>
    <property type="evidence" value="ECO:0007669"/>
    <property type="project" value="UniProtKB-KW"/>
</dbReference>
<dbReference type="EMBL" id="JAPXFL010000001">
    <property type="protein sequence ID" value="KAK9512922.1"/>
    <property type="molecule type" value="Genomic_DNA"/>
</dbReference>
<dbReference type="Pfam" id="PF00632">
    <property type="entry name" value="HECT"/>
    <property type="match status" value="1"/>
</dbReference>
<dbReference type="InterPro" id="IPR035983">
    <property type="entry name" value="Hect_E3_ubiquitin_ligase"/>
</dbReference>
<organism evidence="22 23">
    <name type="scientific">Rhynocoris fuscipes</name>
    <dbReference type="NCBI Taxonomy" id="488301"/>
    <lineage>
        <taxon>Eukaryota</taxon>
        <taxon>Metazoa</taxon>
        <taxon>Ecdysozoa</taxon>
        <taxon>Arthropoda</taxon>
        <taxon>Hexapoda</taxon>
        <taxon>Insecta</taxon>
        <taxon>Pterygota</taxon>
        <taxon>Neoptera</taxon>
        <taxon>Paraneoptera</taxon>
        <taxon>Hemiptera</taxon>
        <taxon>Heteroptera</taxon>
        <taxon>Panheteroptera</taxon>
        <taxon>Cimicomorpha</taxon>
        <taxon>Reduviidae</taxon>
        <taxon>Harpactorinae</taxon>
        <taxon>Harpactorini</taxon>
        <taxon>Rhynocoris</taxon>
    </lineage>
</organism>
<feature type="compositionally biased region" description="Low complexity" evidence="17">
    <location>
        <begin position="1883"/>
        <end position="1892"/>
    </location>
</feature>
<comment type="pathway">
    <text evidence="4">Protein modification; protein ubiquitination.</text>
</comment>
<evidence type="ECO:0000256" key="16">
    <source>
        <dbReference type="PROSITE-ProRule" id="PRU00508"/>
    </source>
</evidence>
<evidence type="ECO:0000256" key="13">
    <source>
        <dbReference type="ARBA" id="ARBA00023242"/>
    </source>
</evidence>
<keyword evidence="8" id="KW-0808">Transferase</keyword>
<dbReference type="SUPFAM" id="SSF63570">
    <property type="entry name" value="PABC (PABP) domain"/>
    <property type="match status" value="1"/>
</dbReference>
<feature type="compositionally biased region" description="Gly residues" evidence="17">
    <location>
        <begin position="280"/>
        <end position="294"/>
    </location>
</feature>
<dbReference type="SUPFAM" id="SSF50985">
    <property type="entry name" value="RCC1/BLIP-II"/>
    <property type="match status" value="1"/>
</dbReference>
<feature type="compositionally biased region" description="Low complexity" evidence="17">
    <location>
        <begin position="2447"/>
        <end position="2461"/>
    </location>
</feature>
<dbReference type="Pfam" id="PF00658">
    <property type="entry name" value="MLLE"/>
    <property type="match status" value="1"/>
</dbReference>
<keyword evidence="23" id="KW-1185">Reference proteome</keyword>
<evidence type="ECO:0000256" key="17">
    <source>
        <dbReference type="SAM" id="MobiDB-lite"/>
    </source>
</evidence>
<dbReference type="InterPro" id="IPR000569">
    <property type="entry name" value="HECT_dom"/>
</dbReference>
<dbReference type="PROSITE" id="PS50030">
    <property type="entry name" value="UBA"/>
    <property type="match status" value="1"/>
</dbReference>
<evidence type="ECO:0000256" key="10">
    <source>
        <dbReference type="ARBA" id="ARBA00022771"/>
    </source>
</evidence>
<feature type="region of interest" description="Disordered" evidence="17">
    <location>
        <begin position="133"/>
        <end position="155"/>
    </location>
</feature>
<feature type="compositionally biased region" description="Basic and acidic residues" evidence="17">
    <location>
        <begin position="1948"/>
        <end position="1961"/>
    </location>
</feature>
<keyword evidence="7" id="KW-0597">Phosphoprotein</keyword>
<dbReference type="FunFam" id="3.30.2410.10:FF:000008">
    <property type="entry name" value="Putative E3 ubiquitin-protein ligase UBR5"/>
    <property type="match status" value="1"/>
</dbReference>
<dbReference type="FunFam" id="1.10.8.10:FF:000009">
    <property type="entry name" value="Putative E3 ubiquitin-protein ligase UBR5"/>
    <property type="match status" value="1"/>
</dbReference>
<feature type="compositionally biased region" description="Polar residues" evidence="17">
    <location>
        <begin position="1915"/>
        <end position="1933"/>
    </location>
</feature>
<keyword evidence="11 15" id="KW-0833">Ubl conjugation pathway</keyword>
<dbReference type="SMART" id="SM00396">
    <property type="entry name" value="ZnF_UBR1"/>
    <property type="match status" value="1"/>
</dbReference>
<dbReference type="FunFam" id="3.30.2160.10:FF:000006">
    <property type="entry name" value="E3 ubiquitin-protein ligase UBR5 isoform X2"/>
    <property type="match status" value="1"/>
</dbReference>
<dbReference type="PANTHER" id="PTHR46276:SF1">
    <property type="entry name" value="E3 UBIQUITIN-PROTEIN LIGASE UBR5"/>
    <property type="match status" value="1"/>
</dbReference>
<protein>
    <recommendedName>
        <fullName evidence="5">HECT-type E3 ubiquitin transferase</fullName>
        <ecNumber evidence="5">2.3.2.26</ecNumber>
    </recommendedName>
</protein>
<name>A0AAW1DTG4_9HEMI</name>